<reference evidence="4 6" key="2">
    <citation type="submission" date="2020-03" db="EMBL/GenBank/DDBJ databases">
        <title>Soil Listeria distribution.</title>
        <authorList>
            <person name="Liao J."/>
            <person name="Wiedmann M."/>
        </authorList>
    </citation>
    <scope>NUCLEOTIDE SEQUENCE [LARGE SCALE GENOMIC DNA]</scope>
    <source>
        <strain evidence="4 6">FSL L7-1560</strain>
    </source>
</reference>
<dbReference type="PANTHER" id="PTHR43022:SF1">
    <property type="entry name" value="PROTEIN SMF"/>
    <property type="match status" value="1"/>
</dbReference>
<name>A0A7X1C5H1_LISSE</name>
<sequence length="288" mass="32662">MNLKDRMTWLKIANCKSISAKKRAEIWQNLSDYNRWEMKVEEFAAGFFYEDKANQVINELENAEIYINDEVSIVYILDDEYPALLKEIYEAPPLLFCKGNIDLLKNEAIAVVGTRRMSEYGRKACHFIGGELTRQNLTIISGLANGIDSEAHKIALQKGGNTIAVLGSGVDNIYPRKNIQLAKEIIRKGLLLSEYLPTEEARRWYFPERNRIISGLSLGTVIIEAAERSGSLITADFALEQNRQVFAVPGNIFIDTWKGTNKLIQEGAKLVTNANNIIEEFFQIRPQK</sequence>
<accession>A0A7X1C5H1</accession>
<dbReference type="EMBL" id="JYOM01000017">
    <property type="protein sequence ID" value="KKD43932.1"/>
    <property type="molecule type" value="Genomic_DNA"/>
</dbReference>
<dbReference type="RefSeq" id="WP_003747400.1">
    <property type="nucleotide sequence ID" value="NZ_CP034772.1"/>
</dbReference>
<protein>
    <submittedName>
        <fullName evidence="4">DNA-protecting protein DprA</fullName>
    </submittedName>
    <submittedName>
        <fullName evidence="3">Smf family DNA processing protein</fullName>
    </submittedName>
</protein>
<reference evidence="3 5" key="1">
    <citation type="submission" date="2015-02" db="EMBL/GenBank/DDBJ databases">
        <title>Sequencing of Listeria spp. dairy environmental strains.</title>
        <authorList>
            <person name="Muhterem-Uyar M."/>
            <person name="Wagner M."/>
            <person name="Schmitz-Esser S."/>
            <person name="Stessl B."/>
        </authorList>
    </citation>
    <scope>NUCLEOTIDE SEQUENCE [LARGE SCALE GENOMIC DNA]</scope>
    <source>
        <strain evidence="3 5">7KSM</strain>
    </source>
</reference>
<dbReference type="AlphaFoldDB" id="A0A7X1C5H1"/>
<evidence type="ECO:0000313" key="3">
    <source>
        <dbReference type="EMBL" id="KKD43932.1"/>
    </source>
</evidence>
<dbReference type="InterPro" id="IPR003488">
    <property type="entry name" value="DprA"/>
</dbReference>
<proteinExistence type="inferred from homology"/>
<organism evidence="4 6">
    <name type="scientific">Listeria seeligeri</name>
    <dbReference type="NCBI Taxonomy" id="1640"/>
    <lineage>
        <taxon>Bacteria</taxon>
        <taxon>Bacillati</taxon>
        <taxon>Bacillota</taxon>
        <taxon>Bacilli</taxon>
        <taxon>Bacillales</taxon>
        <taxon>Listeriaceae</taxon>
        <taxon>Listeria</taxon>
    </lineage>
</organism>
<dbReference type="Proteomes" id="UP000033536">
    <property type="component" value="Unassembled WGS sequence"/>
</dbReference>
<comment type="similarity">
    <text evidence="1">Belongs to the DprA/Smf family.</text>
</comment>
<dbReference type="PANTHER" id="PTHR43022">
    <property type="entry name" value="PROTEIN SMF"/>
    <property type="match status" value="1"/>
</dbReference>
<evidence type="ECO:0000259" key="2">
    <source>
        <dbReference type="Pfam" id="PF02481"/>
    </source>
</evidence>
<dbReference type="Gene3D" id="3.40.50.450">
    <property type="match status" value="1"/>
</dbReference>
<dbReference type="Pfam" id="PF02481">
    <property type="entry name" value="DNA_processg_A"/>
    <property type="match status" value="1"/>
</dbReference>
<keyword evidence="5" id="KW-1185">Reference proteome</keyword>
<dbReference type="InterPro" id="IPR057666">
    <property type="entry name" value="DrpA_SLOG"/>
</dbReference>
<dbReference type="GO" id="GO:0009294">
    <property type="term" value="P:DNA-mediated transformation"/>
    <property type="evidence" value="ECO:0007669"/>
    <property type="project" value="InterPro"/>
</dbReference>
<comment type="caution">
    <text evidence="4">The sequence shown here is derived from an EMBL/GenBank/DDBJ whole genome shotgun (WGS) entry which is preliminary data.</text>
</comment>
<dbReference type="SUPFAM" id="SSF102405">
    <property type="entry name" value="MCP/YpsA-like"/>
    <property type="match status" value="1"/>
</dbReference>
<evidence type="ECO:0000313" key="6">
    <source>
        <dbReference type="Proteomes" id="UP000523362"/>
    </source>
</evidence>
<evidence type="ECO:0000313" key="4">
    <source>
        <dbReference type="EMBL" id="MBC1485043.1"/>
    </source>
</evidence>
<feature type="domain" description="Smf/DprA SLOG" evidence="2">
    <location>
        <begin position="73"/>
        <end position="281"/>
    </location>
</feature>
<evidence type="ECO:0000256" key="1">
    <source>
        <dbReference type="ARBA" id="ARBA00006525"/>
    </source>
</evidence>
<dbReference type="Proteomes" id="UP000523362">
    <property type="component" value="Unassembled WGS sequence"/>
</dbReference>
<gene>
    <name evidence="4" type="primary">dprA</name>
    <name evidence="4" type="ORF">HB897_02205</name>
    <name evidence="3" type="ORF">UQ68_13350</name>
</gene>
<dbReference type="NCBIfam" id="TIGR00732">
    <property type="entry name" value="dprA"/>
    <property type="match status" value="1"/>
</dbReference>
<dbReference type="EMBL" id="JAARRG010000001">
    <property type="protein sequence ID" value="MBC1485043.1"/>
    <property type="molecule type" value="Genomic_DNA"/>
</dbReference>
<evidence type="ECO:0000313" key="5">
    <source>
        <dbReference type="Proteomes" id="UP000033536"/>
    </source>
</evidence>